<dbReference type="PANTHER" id="PTHR30348">
    <property type="entry name" value="UNCHARACTERIZED PROTEIN YECE"/>
    <property type="match status" value="1"/>
</dbReference>
<dbReference type="AlphaFoldDB" id="A0A090MKZ6"/>
<dbReference type="PANTHER" id="PTHR30348:SF4">
    <property type="entry name" value="DUF72 DOMAIN-CONTAINING PROTEIN"/>
    <property type="match status" value="1"/>
</dbReference>
<gene>
    <name evidence="1" type="ORF">BN961_00358</name>
</gene>
<organism evidence="1 2">
    <name type="scientific">Afipia felis</name>
    <name type="common">Cat scratch disease bacillus</name>
    <dbReference type="NCBI Taxonomy" id="1035"/>
    <lineage>
        <taxon>Bacteria</taxon>
        <taxon>Pseudomonadati</taxon>
        <taxon>Pseudomonadota</taxon>
        <taxon>Alphaproteobacteria</taxon>
        <taxon>Hyphomicrobiales</taxon>
        <taxon>Nitrobacteraceae</taxon>
        <taxon>Afipia</taxon>
    </lineage>
</organism>
<evidence type="ECO:0000313" key="2">
    <source>
        <dbReference type="Proteomes" id="UP000035762"/>
    </source>
</evidence>
<dbReference type="EMBL" id="CCAZ020000001">
    <property type="protein sequence ID" value="CEG06977.1"/>
    <property type="molecule type" value="Genomic_DNA"/>
</dbReference>
<dbReference type="InterPro" id="IPR036520">
    <property type="entry name" value="UPF0759_sf"/>
</dbReference>
<dbReference type="Pfam" id="PF01904">
    <property type="entry name" value="DUF72"/>
    <property type="match status" value="1"/>
</dbReference>
<proteinExistence type="predicted"/>
<evidence type="ECO:0000313" key="1">
    <source>
        <dbReference type="EMBL" id="CEG06977.1"/>
    </source>
</evidence>
<dbReference type="InterPro" id="IPR002763">
    <property type="entry name" value="DUF72"/>
</dbReference>
<dbReference type="OrthoDB" id="9780310at2"/>
<accession>A0A090MKZ6</accession>
<dbReference type="RefSeq" id="WP_048755601.1">
    <property type="nucleotide sequence ID" value="NZ_CCAZ020000001.1"/>
</dbReference>
<dbReference type="SUPFAM" id="SSF117396">
    <property type="entry name" value="TM1631-like"/>
    <property type="match status" value="1"/>
</dbReference>
<keyword evidence="2" id="KW-1185">Reference proteome</keyword>
<dbReference type="Gene3D" id="3.20.20.410">
    <property type="entry name" value="Protein of unknown function UPF0759"/>
    <property type="match status" value="1"/>
</dbReference>
<reference evidence="1 2" key="1">
    <citation type="journal article" date="2014" name="Genome Announc.">
        <title>Genome Sequence of Afipia felis Strain 76713, Isolated in Hospital Water Using an Amoeba Co-Culture Procedure.</title>
        <authorList>
            <person name="Benamar S."/>
            <person name="La Scola B."/>
            <person name="Croce O."/>
        </authorList>
    </citation>
    <scope>NUCLEOTIDE SEQUENCE [LARGE SCALE GENOMIC DNA]</scope>
    <source>
        <strain evidence="1 2">76713</strain>
    </source>
</reference>
<protein>
    <recommendedName>
        <fullName evidence="3">DUF72 domain-containing protein</fullName>
    </recommendedName>
</protein>
<comment type="caution">
    <text evidence="1">The sequence shown here is derived from an EMBL/GenBank/DDBJ whole genome shotgun (WGS) entry which is preliminary data.</text>
</comment>
<evidence type="ECO:0008006" key="3">
    <source>
        <dbReference type="Google" id="ProtNLM"/>
    </source>
</evidence>
<dbReference type="Proteomes" id="UP000035762">
    <property type="component" value="Unassembled WGS sequence"/>
</dbReference>
<sequence length="247" mass="28424">MRKKKGRVLIGTSGWHYASWRGPFFPSELMVKHQLQFYATQFETTELNGVFYRMPSESTVENWREQTAKDFIFAWKASKYITHWKRLSEKSPNSLKLMEQRIALLGAKAGPVLFQLPPNFSANPDRLKHFIGMLSPRYRYVFEFRHPSWYAAEIFRILARHNVALCISDHHDAPSPWEQTADFVYLRGHGPGGRYSGHYSSATLKKWSQTIGGWRSAGSDVFVYFDNDQKSAAPLDAAKLRAMQAGL</sequence>
<name>A0A090MKZ6_AFIFE</name>